<dbReference type="GO" id="GO:0042729">
    <property type="term" value="C:DASH complex"/>
    <property type="evidence" value="ECO:0007669"/>
    <property type="project" value="TreeGrafter"/>
</dbReference>
<evidence type="ECO:0000256" key="1">
    <source>
        <dbReference type="SAM" id="MobiDB-lite"/>
    </source>
</evidence>
<dbReference type="Proteomes" id="UP000245768">
    <property type="component" value="Unassembled WGS sequence"/>
</dbReference>
<dbReference type="InterPro" id="IPR013183">
    <property type="entry name" value="Hsk3-like"/>
</dbReference>
<accession>A0A316YWL3</accession>
<dbReference type="OrthoDB" id="3358869at2759"/>
<dbReference type="GO" id="GO:0008608">
    <property type="term" value="P:attachment of spindle microtubules to kinetochore"/>
    <property type="evidence" value="ECO:0007669"/>
    <property type="project" value="InterPro"/>
</dbReference>
<evidence type="ECO:0000313" key="2">
    <source>
        <dbReference type="EMBL" id="PWN93522.1"/>
    </source>
</evidence>
<dbReference type="EMBL" id="KZ819634">
    <property type="protein sequence ID" value="PWN93522.1"/>
    <property type="molecule type" value="Genomic_DNA"/>
</dbReference>
<reference evidence="2 3" key="1">
    <citation type="journal article" date="2018" name="Mol. Biol. Evol.">
        <title>Broad Genomic Sampling Reveals a Smut Pathogenic Ancestry of the Fungal Clade Ustilaginomycotina.</title>
        <authorList>
            <person name="Kijpornyongpan T."/>
            <person name="Mondo S.J."/>
            <person name="Barry K."/>
            <person name="Sandor L."/>
            <person name="Lee J."/>
            <person name="Lipzen A."/>
            <person name="Pangilinan J."/>
            <person name="LaButti K."/>
            <person name="Hainaut M."/>
            <person name="Henrissat B."/>
            <person name="Grigoriev I.V."/>
            <person name="Spatafora J.W."/>
            <person name="Aime M.C."/>
        </authorList>
    </citation>
    <scope>NUCLEOTIDE SEQUENCE [LARGE SCALE GENOMIC DNA]</scope>
    <source>
        <strain evidence="2 3">MCA 4198</strain>
    </source>
</reference>
<protein>
    <recommendedName>
        <fullName evidence="4">DASH complex subunit Hsk3 like-domain-containing protein</fullName>
    </recommendedName>
</protein>
<dbReference type="PANTHER" id="PTHR28289:SF1">
    <property type="entry name" value="DASH COMPLEX SUBUNIT HSK3"/>
    <property type="match status" value="1"/>
</dbReference>
<dbReference type="RefSeq" id="XP_025380720.1">
    <property type="nucleotide sequence ID" value="XM_025523823.1"/>
</dbReference>
<gene>
    <name evidence="2" type="ORF">FA10DRAFT_283165</name>
</gene>
<evidence type="ECO:0000313" key="3">
    <source>
        <dbReference type="Proteomes" id="UP000245768"/>
    </source>
</evidence>
<dbReference type="Pfam" id="PF08227">
    <property type="entry name" value="DASH_Hsk3"/>
    <property type="match status" value="1"/>
</dbReference>
<dbReference type="PANTHER" id="PTHR28289">
    <property type="entry name" value="DASH COMPLEX SUBUNIT HSK3"/>
    <property type="match status" value="1"/>
</dbReference>
<keyword evidence="3" id="KW-1185">Reference proteome</keyword>
<feature type="region of interest" description="Disordered" evidence="1">
    <location>
        <begin position="70"/>
        <end position="93"/>
    </location>
</feature>
<dbReference type="GeneID" id="37045739"/>
<dbReference type="InParanoid" id="A0A316YWL3"/>
<name>A0A316YWL3_9BASI</name>
<dbReference type="AlphaFoldDB" id="A0A316YWL3"/>
<sequence length="93" mass="9867">MSGTTPSSSTTTKERHYAHLNARLAQLSHHAAALQNEFFVAGEQARYLRQLGASQGALFMGALHQVDSQAVEEAEARGGHGHAQGQGQGQGQQ</sequence>
<evidence type="ECO:0008006" key="4">
    <source>
        <dbReference type="Google" id="ProtNLM"/>
    </source>
</evidence>
<feature type="compositionally biased region" description="Gly residues" evidence="1">
    <location>
        <begin position="81"/>
        <end position="93"/>
    </location>
</feature>
<dbReference type="InterPro" id="IPR042332">
    <property type="entry name" value="Hsk3"/>
</dbReference>
<organism evidence="2 3">
    <name type="scientific">Acaromyces ingoldii</name>
    <dbReference type="NCBI Taxonomy" id="215250"/>
    <lineage>
        <taxon>Eukaryota</taxon>
        <taxon>Fungi</taxon>
        <taxon>Dikarya</taxon>
        <taxon>Basidiomycota</taxon>
        <taxon>Ustilaginomycotina</taxon>
        <taxon>Exobasidiomycetes</taxon>
        <taxon>Exobasidiales</taxon>
        <taxon>Cryptobasidiaceae</taxon>
        <taxon>Acaromyces</taxon>
    </lineage>
</organism>
<dbReference type="GO" id="GO:0051010">
    <property type="term" value="F:microtubule plus-end binding"/>
    <property type="evidence" value="ECO:0007669"/>
    <property type="project" value="TreeGrafter"/>
</dbReference>
<proteinExistence type="predicted"/>